<dbReference type="PANTHER" id="PTHR32083:SF48">
    <property type="entry name" value="TRANS-GOLGI NETWORK-LOCALIZED SYP41-INTERACTING PROTEIN 1"/>
    <property type="match status" value="1"/>
</dbReference>
<sequence length="1026" mass="119123">MDFYDSDQSFSHCHSDLFDNEDKSFAEEEKLALLDKINELTKQNTVLKAQFEQAIATTKQMNEIMLKNSQQNAEIRSLKNEKDQLQNRLEISLKSNEEYEQRLEKEKSSYNHQLMQLNSEKDLEVSNAKKQCNAKLDAMAIRLNQLEDCKTQLETQNQTLLSKFNKLNQAATNFFQISFDGIESLTSFFEQSVQTLQNVPSDTTRQSPTPFDQDQLLLQEDPEHDHSKCKKKINALKKHCQKFVAKIEQLQNEINESGSKHSKEVESFKHQIHQLKDELSESTIANNQTIQQLQGSNESLKSEIQKLKKDSLQQASNLTFLSNLSYSQNQEQPKQQQKDKDSKDRSLKKKLNEIKELNESYKQENIRLKDKIRLLEKSNTDFSSKIKDLENQQSDLTFTINRLEKEKSTADVIHKETLNELQSVRDLLHSRNDQNEIKNDKNKKEIEKLQAKINQFESTIKSQKNQIHTQELENQSLKNEKETMSKTLNITQDENKELENKVRSLNEEIIEIRDQLNSKPDINIDDILPPSSLRFQGFDPVLSDKIEGVIGTSFSPSIKISRIYSIISNYYENAIKDKECSVQHMTAHLQNVKNQLNKLFVDISLILAIDPVSFDDIIDRNKSEVLLTKISGCCKGYDDLKRKNTELNVIVERITDEFGTSPDMPSYITSIRQKYEAQTNILKKQIKKYQEVKKSNKLLRRKAESTMSILEQQNAKLTSELCEMKALNGNLTTKLQSAKSEMNNIKRKYESIKATNEHTEDSMRSEHDQIVQTMSQNFMNEKSQLLAQFEQVKADNEKLKAKVSEHELSINRLKSIIQKHRDEIKERDEESSQLKENKNNEENELRRKFDIEKNQLVQTYENAIAAIQAQMGNQRNDSEQLSSELKNAQNKIAQIQSANAKLKKEKKRLEEAMKENEEQVERERKIQQVTTQNQIATIENKYSQMIEDAKAKCESDKMKIFSYAVSEFKRYSNQCESINERSYRSLITKVRKELDRLTESDSVIRQIANAVPKQSTDEAVSKLRLS</sequence>
<evidence type="ECO:0000313" key="5">
    <source>
        <dbReference type="Proteomes" id="UP001470230"/>
    </source>
</evidence>
<feature type="compositionally biased region" description="Basic and acidic residues" evidence="3">
    <location>
        <begin position="336"/>
        <end position="347"/>
    </location>
</feature>
<protein>
    <recommendedName>
        <fullName evidence="6">Viral A-type inclusion protein</fullName>
    </recommendedName>
</protein>
<evidence type="ECO:0008006" key="6">
    <source>
        <dbReference type="Google" id="ProtNLM"/>
    </source>
</evidence>
<evidence type="ECO:0000256" key="3">
    <source>
        <dbReference type="SAM" id="MobiDB-lite"/>
    </source>
</evidence>
<feature type="coiled-coil region" evidence="2">
    <location>
        <begin position="432"/>
        <end position="515"/>
    </location>
</feature>
<comment type="caution">
    <text evidence="4">The sequence shown here is derived from an EMBL/GenBank/DDBJ whole genome shotgun (WGS) entry which is preliminary data.</text>
</comment>
<accession>A0ABR2IY13</accession>
<name>A0ABR2IY13_9EUKA</name>
<feature type="coiled-coil region" evidence="2">
    <location>
        <begin position="233"/>
        <end position="260"/>
    </location>
</feature>
<evidence type="ECO:0000256" key="1">
    <source>
        <dbReference type="ARBA" id="ARBA00023054"/>
    </source>
</evidence>
<evidence type="ECO:0000256" key="2">
    <source>
        <dbReference type="SAM" id="Coils"/>
    </source>
</evidence>
<feature type="region of interest" description="Disordered" evidence="3">
    <location>
        <begin position="823"/>
        <end position="846"/>
    </location>
</feature>
<feature type="region of interest" description="Disordered" evidence="3">
    <location>
        <begin position="325"/>
        <end position="347"/>
    </location>
</feature>
<reference evidence="4 5" key="1">
    <citation type="submission" date="2024-04" db="EMBL/GenBank/DDBJ databases">
        <title>Tritrichomonas musculus Genome.</title>
        <authorList>
            <person name="Alves-Ferreira E."/>
            <person name="Grigg M."/>
            <person name="Lorenzi H."/>
            <person name="Galac M."/>
        </authorList>
    </citation>
    <scope>NUCLEOTIDE SEQUENCE [LARGE SCALE GENOMIC DNA]</scope>
    <source>
        <strain evidence="4 5">EAF2021</strain>
    </source>
</reference>
<evidence type="ECO:0000313" key="4">
    <source>
        <dbReference type="EMBL" id="KAK8870496.1"/>
    </source>
</evidence>
<keyword evidence="1 2" id="KW-0175">Coiled coil</keyword>
<dbReference type="PANTHER" id="PTHR32083">
    <property type="entry name" value="CILIA AND FLAGELLA-ASSOCIATED PROTEIN 58-RELATED"/>
    <property type="match status" value="1"/>
</dbReference>
<organism evidence="4 5">
    <name type="scientific">Tritrichomonas musculus</name>
    <dbReference type="NCBI Taxonomy" id="1915356"/>
    <lineage>
        <taxon>Eukaryota</taxon>
        <taxon>Metamonada</taxon>
        <taxon>Parabasalia</taxon>
        <taxon>Tritrichomonadida</taxon>
        <taxon>Tritrichomonadidae</taxon>
        <taxon>Tritrichomonas</taxon>
    </lineage>
</organism>
<dbReference type="Proteomes" id="UP001470230">
    <property type="component" value="Unassembled WGS sequence"/>
</dbReference>
<gene>
    <name evidence="4" type="ORF">M9Y10_008379</name>
</gene>
<dbReference type="EMBL" id="JAPFFF010000014">
    <property type="protein sequence ID" value="KAK8870496.1"/>
    <property type="molecule type" value="Genomic_DNA"/>
</dbReference>
<proteinExistence type="predicted"/>
<feature type="coiled-coil region" evidence="2">
    <location>
        <begin position="23"/>
        <end position="170"/>
    </location>
</feature>
<keyword evidence="5" id="KW-1185">Reference proteome</keyword>